<evidence type="ECO:0000313" key="2">
    <source>
        <dbReference type="Proteomes" id="UP000829354"/>
    </source>
</evidence>
<name>A0AAE9FH82_CAEBR</name>
<protein>
    <submittedName>
        <fullName evidence="1">Uncharacterized protein</fullName>
    </submittedName>
</protein>
<dbReference type="EMBL" id="CP092625">
    <property type="protein sequence ID" value="UMM41225.1"/>
    <property type="molecule type" value="Genomic_DNA"/>
</dbReference>
<gene>
    <name evidence="1" type="ORF">L5515_017577</name>
</gene>
<organism evidence="1 2">
    <name type="scientific">Caenorhabditis briggsae</name>
    <dbReference type="NCBI Taxonomy" id="6238"/>
    <lineage>
        <taxon>Eukaryota</taxon>
        <taxon>Metazoa</taxon>
        <taxon>Ecdysozoa</taxon>
        <taxon>Nematoda</taxon>
        <taxon>Chromadorea</taxon>
        <taxon>Rhabditida</taxon>
        <taxon>Rhabditina</taxon>
        <taxon>Rhabditomorpha</taxon>
        <taxon>Rhabditoidea</taxon>
        <taxon>Rhabditidae</taxon>
        <taxon>Peloderinae</taxon>
        <taxon>Caenorhabditis</taxon>
    </lineage>
</organism>
<sequence>MHSKDAFRYSGQPLFVLYGVSSVNSRQYSSFYFIQFAKNEASFPEAKVVWSQWSGGFKIKMANLWITLIAMGS</sequence>
<keyword evidence="2" id="KW-1185">Reference proteome</keyword>
<dbReference type="AlphaFoldDB" id="A0AAE9FH82"/>
<evidence type="ECO:0000313" key="1">
    <source>
        <dbReference type="EMBL" id="UMM41225.1"/>
    </source>
</evidence>
<proteinExistence type="predicted"/>
<accession>A0AAE9FH82</accession>
<dbReference type="Proteomes" id="UP000829354">
    <property type="component" value="Chromosome X"/>
</dbReference>
<reference evidence="1 2" key="1">
    <citation type="submission" date="2022-04" db="EMBL/GenBank/DDBJ databases">
        <title>Chromosome-level reference genomes for two strains of Caenorhabditis briggsae: an improved platform for comparative genomics.</title>
        <authorList>
            <person name="Stevens L."/>
            <person name="Andersen E."/>
        </authorList>
    </citation>
    <scope>NUCLEOTIDE SEQUENCE [LARGE SCALE GENOMIC DNA]</scope>
    <source>
        <strain evidence="1">VX34</strain>
        <tissue evidence="1">Whole-organism</tissue>
    </source>
</reference>